<protein>
    <submittedName>
        <fullName evidence="12">Carboxypeptidase</fullName>
    </submittedName>
</protein>
<evidence type="ECO:0000256" key="8">
    <source>
        <dbReference type="ARBA" id="ARBA00022833"/>
    </source>
</evidence>
<keyword evidence="5" id="KW-0479">Metal-binding</keyword>
<dbReference type="Gene3D" id="3.40.630.10">
    <property type="entry name" value="Zn peptidases"/>
    <property type="match status" value="1"/>
</dbReference>
<keyword evidence="7" id="KW-0378">Hydrolase</keyword>
<comment type="similarity">
    <text evidence="2 10">Belongs to the peptidase M14 family.</text>
</comment>
<feature type="non-terminal residue" evidence="12">
    <location>
        <position position="304"/>
    </location>
</feature>
<evidence type="ECO:0000256" key="9">
    <source>
        <dbReference type="ARBA" id="ARBA00023049"/>
    </source>
</evidence>
<feature type="domain" description="Peptidase M14" evidence="11">
    <location>
        <begin position="51"/>
        <end position="304"/>
    </location>
</feature>
<dbReference type="EMBL" id="KU218702">
    <property type="protein sequence ID" value="ALX00082.1"/>
    <property type="molecule type" value="mRNA"/>
</dbReference>
<keyword evidence="4" id="KW-0645">Protease</keyword>
<name>A0A0U4C5F6_MELSA</name>
<evidence type="ECO:0000256" key="3">
    <source>
        <dbReference type="ARBA" id="ARBA00022645"/>
    </source>
</evidence>
<keyword evidence="6" id="KW-0732">Signal</keyword>
<dbReference type="InterPro" id="IPR057246">
    <property type="entry name" value="CARBOXYPEPT_ZN_1"/>
</dbReference>
<evidence type="ECO:0000313" key="12">
    <source>
        <dbReference type="EMBL" id="ALX00082.1"/>
    </source>
</evidence>
<dbReference type="GO" id="GO:0008270">
    <property type="term" value="F:zinc ion binding"/>
    <property type="evidence" value="ECO:0007669"/>
    <property type="project" value="InterPro"/>
</dbReference>
<reference evidence="12" key="1">
    <citation type="journal article" date="2015" name="BMC Genomics">
        <title>Combining RNA-seq and proteomic profiling to identify seminal fluid proteins in the migratory grasshopper Melanoplus sanguinipes (F).</title>
        <authorList>
            <person name="Bonilla M.L."/>
            <person name="Todd C."/>
            <person name="Erlandson M."/>
            <person name="Andres J."/>
        </authorList>
    </citation>
    <scope>NUCLEOTIDE SEQUENCE</scope>
</reference>
<dbReference type="GO" id="GO:0005615">
    <property type="term" value="C:extracellular space"/>
    <property type="evidence" value="ECO:0007669"/>
    <property type="project" value="TreeGrafter"/>
</dbReference>
<evidence type="ECO:0000256" key="1">
    <source>
        <dbReference type="ARBA" id="ARBA00001947"/>
    </source>
</evidence>
<dbReference type="PANTHER" id="PTHR11705">
    <property type="entry name" value="PROTEASE FAMILY M14 CARBOXYPEPTIDASE A,B"/>
    <property type="match status" value="1"/>
</dbReference>
<comment type="caution">
    <text evidence="10">Lacks conserved residue(s) required for the propagation of feature annotation.</text>
</comment>
<keyword evidence="9" id="KW-0482">Metalloprotease</keyword>
<evidence type="ECO:0000256" key="5">
    <source>
        <dbReference type="ARBA" id="ARBA00022723"/>
    </source>
</evidence>
<dbReference type="PRINTS" id="PR00765">
    <property type="entry name" value="CRBOXYPTASEA"/>
</dbReference>
<evidence type="ECO:0000256" key="2">
    <source>
        <dbReference type="ARBA" id="ARBA00005988"/>
    </source>
</evidence>
<dbReference type="GO" id="GO:0004181">
    <property type="term" value="F:metallocarboxypeptidase activity"/>
    <property type="evidence" value="ECO:0007669"/>
    <property type="project" value="InterPro"/>
</dbReference>
<sequence length="304" mass="33528">MHDHFRAFLDRQGVLHHVLIDDLEQVVQKERNVTMARAVNKAPETRITFNQYYQYDEIRQYLSQLASSYPSTVTVQTIGQTWEGRPLDIIQISSGGGGSRPVILIDAGIHAREWIAPAAALYTINQLVENAAESSLTDSVDWHIIPVLNPDGYEYTFTGDRMWRKTRSTASLLCAGVDGNRNFGFHWNEVGASSFPCSETYAGARAFSEPETQALRDYVLANANRIRLYLTFHSYGPYILYPWGYTSALPDDWETLDALARQANAAQAAAGGPRYSIGSSTNVLYAAAGGSDDYAKGVGGVSLS</sequence>
<keyword evidence="8" id="KW-0862">Zinc</keyword>
<accession>A0A0U4C5F6</accession>
<keyword evidence="3 12" id="KW-0121">Carboxypeptidase</keyword>
<dbReference type="PANTHER" id="PTHR11705:SF140">
    <property type="entry name" value="FI02848P-RELATED"/>
    <property type="match status" value="1"/>
</dbReference>
<dbReference type="FunFam" id="3.40.630.10:FF:000084">
    <property type="entry name" value="Carboxypeptidase B2"/>
    <property type="match status" value="1"/>
</dbReference>
<dbReference type="GO" id="GO:0006508">
    <property type="term" value="P:proteolysis"/>
    <property type="evidence" value="ECO:0007669"/>
    <property type="project" value="UniProtKB-KW"/>
</dbReference>
<dbReference type="SMART" id="SM00631">
    <property type="entry name" value="Zn_pept"/>
    <property type="match status" value="1"/>
</dbReference>
<dbReference type="InterPro" id="IPR000834">
    <property type="entry name" value="Peptidase_M14"/>
</dbReference>
<evidence type="ECO:0000256" key="4">
    <source>
        <dbReference type="ARBA" id="ARBA00022670"/>
    </source>
</evidence>
<dbReference type="PROSITE" id="PS52035">
    <property type="entry name" value="PEPTIDASE_M14"/>
    <property type="match status" value="1"/>
</dbReference>
<dbReference type="CDD" id="cd03860">
    <property type="entry name" value="M14_CP_A-B_like"/>
    <property type="match status" value="1"/>
</dbReference>
<proteinExistence type="evidence at transcript level"/>
<evidence type="ECO:0000259" key="11">
    <source>
        <dbReference type="PROSITE" id="PS52035"/>
    </source>
</evidence>
<comment type="cofactor">
    <cofactor evidence="1">
        <name>Zn(2+)</name>
        <dbReference type="ChEBI" id="CHEBI:29105"/>
    </cofactor>
</comment>
<dbReference type="PROSITE" id="PS00132">
    <property type="entry name" value="CARBOXYPEPT_ZN_1"/>
    <property type="match status" value="1"/>
</dbReference>
<organism evidence="12">
    <name type="scientific">Melanoplus sanguinipes</name>
    <name type="common">Migratory grasshopper</name>
    <dbReference type="NCBI Taxonomy" id="65742"/>
    <lineage>
        <taxon>Eukaryota</taxon>
        <taxon>Metazoa</taxon>
        <taxon>Ecdysozoa</taxon>
        <taxon>Arthropoda</taxon>
        <taxon>Hexapoda</taxon>
        <taxon>Insecta</taxon>
        <taxon>Pterygota</taxon>
        <taxon>Neoptera</taxon>
        <taxon>Polyneoptera</taxon>
        <taxon>Orthoptera</taxon>
        <taxon>Caelifera</taxon>
        <taxon>Acrididea</taxon>
        <taxon>Acridomorpha</taxon>
        <taxon>Acridoidea</taxon>
        <taxon>Acrididae</taxon>
        <taxon>Melanoplinae</taxon>
        <taxon>Melanoplini</taxon>
        <taxon>Melanoplus</taxon>
    </lineage>
</organism>
<dbReference type="SUPFAM" id="SSF53187">
    <property type="entry name" value="Zn-dependent exopeptidases"/>
    <property type="match status" value="1"/>
</dbReference>
<evidence type="ECO:0000256" key="10">
    <source>
        <dbReference type="PROSITE-ProRule" id="PRU01379"/>
    </source>
</evidence>
<dbReference type="Pfam" id="PF00246">
    <property type="entry name" value="Peptidase_M14"/>
    <property type="match status" value="1"/>
</dbReference>
<reference evidence="12" key="2">
    <citation type="submission" date="2015-12" db="EMBL/GenBank/DDBJ databases">
        <authorList>
            <person name="Shamseldin A."/>
            <person name="Moawad H."/>
            <person name="Abd El-Rahim W.M."/>
            <person name="Sadowsky M.J."/>
        </authorList>
    </citation>
    <scope>NUCLEOTIDE SEQUENCE</scope>
</reference>
<dbReference type="AlphaFoldDB" id="A0A0U4C5F6"/>
<evidence type="ECO:0000256" key="6">
    <source>
        <dbReference type="ARBA" id="ARBA00022729"/>
    </source>
</evidence>
<evidence type="ECO:0000256" key="7">
    <source>
        <dbReference type="ARBA" id="ARBA00022801"/>
    </source>
</evidence>